<protein>
    <submittedName>
        <fullName evidence="2">Uncharacterized protein</fullName>
    </submittedName>
</protein>
<name>K1UBR3_9ZZZZ</name>
<dbReference type="InterPro" id="IPR032427">
    <property type="entry name" value="P22_portal"/>
</dbReference>
<reference evidence="2" key="1">
    <citation type="journal article" date="2013" name="Environ. Microbiol.">
        <title>Microbiota from the distal guts of lean and obese adolescents exhibit partial functional redundancy besides clear differences in community structure.</title>
        <authorList>
            <person name="Ferrer M."/>
            <person name="Ruiz A."/>
            <person name="Lanza F."/>
            <person name="Haange S.B."/>
            <person name="Oberbach A."/>
            <person name="Till H."/>
            <person name="Bargiela R."/>
            <person name="Campoy C."/>
            <person name="Segura M.T."/>
            <person name="Richter M."/>
            <person name="von Bergen M."/>
            <person name="Seifert J."/>
            <person name="Suarez A."/>
        </authorList>
    </citation>
    <scope>NUCLEOTIDE SEQUENCE</scope>
</reference>
<evidence type="ECO:0000256" key="1">
    <source>
        <dbReference type="SAM" id="MobiDB-lite"/>
    </source>
</evidence>
<sequence>YGDENNSEIQTQPYILIRQRKSVIEARNLAASEGVPKEELEKIIGDNQTWEEAGDQAKYEVDDKVTIITKFYKNNGKVYYTMATRYLDIIKDENSGLTRYPIAHMLWEDKEGSARGEGEVRNLIANQIEVNKTLMRRALVAKQTAYPQKIVNVDAIENPSAVDTVGGTIKVKGKQVEDVKKMFAITQPMQMSSDVELLQNDLIKTTRELAGAGDITTGAVNPETASGKAILAVQNASQQPLVEQMASLKDFIEQIALIWLDMIITYNPNGLILQDKSINQITGEETITPIKVNEEALTKLKASVKIDITPISAYDKYAQELSMENLLKGGWFSPQKIGQLETYVEALPDNSTMPKQQLLELIKKVKAKQEYIAQIQAQMQMQTQRANQFLQNDPDAQASQMAEAQQRIDSQYNSN</sequence>
<feature type="compositionally biased region" description="Polar residues" evidence="1">
    <location>
        <begin position="397"/>
        <end position="415"/>
    </location>
</feature>
<dbReference type="Pfam" id="PF16510">
    <property type="entry name" value="P22_portal"/>
    <property type="match status" value="1"/>
</dbReference>
<proteinExistence type="predicted"/>
<dbReference type="EMBL" id="AJWY01005689">
    <property type="protein sequence ID" value="EKC68951.1"/>
    <property type="molecule type" value="Genomic_DNA"/>
</dbReference>
<feature type="region of interest" description="Disordered" evidence="1">
    <location>
        <begin position="386"/>
        <end position="415"/>
    </location>
</feature>
<comment type="caution">
    <text evidence="2">The sequence shown here is derived from an EMBL/GenBank/DDBJ whole genome shotgun (WGS) entry which is preliminary data.</text>
</comment>
<accession>K1UBR3</accession>
<evidence type="ECO:0000313" key="2">
    <source>
        <dbReference type="EMBL" id="EKC68951.1"/>
    </source>
</evidence>
<feature type="non-terminal residue" evidence="2">
    <location>
        <position position="1"/>
    </location>
</feature>
<organism evidence="2">
    <name type="scientific">human gut metagenome</name>
    <dbReference type="NCBI Taxonomy" id="408170"/>
    <lineage>
        <taxon>unclassified sequences</taxon>
        <taxon>metagenomes</taxon>
        <taxon>organismal metagenomes</taxon>
    </lineage>
</organism>
<dbReference type="AlphaFoldDB" id="K1UBR3"/>
<gene>
    <name evidence="2" type="ORF">LEA_08534</name>
</gene>